<feature type="compositionally biased region" description="Low complexity" evidence="1">
    <location>
        <begin position="31"/>
        <end position="46"/>
    </location>
</feature>
<protein>
    <recommendedName>
        <fullName evidence="2">DUF6318 domain-containing protein</fullName>
    </recommendedName>
</protein>
<dbReference type="InterPro" id="IPR046281">
    <property type="entry name" value="DUF6318"/>
</dbReference>
<keyword evidence="4" id="KW-1185">Reference proteome</keyword>
<name>A0ABX6A6Z9_9MICO</name>
<sequence length="225" mass="23832">MRSGQLQLFGVMTVVALLAALAGCGGEREVGGPTPAVPSAAAPSSSDGGGGDAGAASDSGGAESPDRTKGLPPENEALEAPDKADYLGINYPTEQGAMAAAQYFIDAMYYGYATGDSAPLKEISELQTCERCAQVITEIDEWQAGPRYLSPTTITVDSVERLPDRAQYEGASPVVLQFTRGQTVEVSQGKEGKQFPPTSYEAVFLLEWEEEKWAVAKASWEKREA</sequence>
<gene>
    <name evidence="3" type="ORF">FOB48_08515</name>
</gene>
<dbReference type="PROSITE" id="PS51257">
    <property type="entry name" value="PROKAR_LIPOPROTEIN"/>
    <property type="match status" value="1"/>
</dbReference>
<proteinExistence type="predicted"/>
<feature type="region of interest" description="Disordered" evidence="1">
    <location>
        <begin position="28"/>
        <end position="82"/>
    </location>
</feature>
<feature type="compositionally biased region" description="Low complexity" evidence="1">
    <location>
        <begin position="54"/>
        <end position="63"/>
    </location>
</feature>
<evidence type="ECO:0000256" key="1">
    <source>
        <dbReference type="SAM" id="MobiDB-lite"/>
    </source>
</evidence>
<evidence type="ECO:0000313" key="4">
    <source>
        <dbReference type="Proteomes" id="UP000323865"/>
    </source>
</evidence>
<dbReference type="RefSeq" id="WP_150333538.1">
    <property type="nucleotide sequence ID" value="NZ_CP044108.1"/>
</dbReference>
<feature type="domain" description="DUF6318" evidence="2">
    <location>
        <begin position="89"/>
        <end position="217"/>
    </location>
</feature>
<dbReference type="EMBL" id="CP044108">
    <property type="protein sequence ID" value="QEU12341.1"/>
    <property type="molecule type" value="Genomic_DNA"/>
</dbReference>
<dbReference type="Pfam" id="PF19843">
    <property type="entry name" value="DUF6318"/>
    <property type="match status" value="1"/>
</dbReference>
<evidence type="ECO:0000259" key="2">
    <source>
        <dbReference type="Pfam" id="PF19843"/>
    </source>
</evidence>
<evidence type="ECO:0000313" key="3">
    <source>
        <dbReference type="EMBL" id="QEU12341.1"/>
    </source>
</evidence>
<organism evidence="3 4">
    <name type="scientific">Dermabacter vaginalis</name>
    <dbReference type="NCBI Taxonomy" id="1630135"/>
    <lineage>
        <taxon>Bacteria</taxon>
        <taxon>Bacillati</taxon>
        <taxon>Actinomycetota</taxon>
        <taxon>Actinomycetes</taxon>
        <taxon>Micrococcales</taxon>
        <taxon>Dermabacteraceae</taxon>
        <taxon>Dermabacter</taxon>
    </lineage>
</organism>
<reference evidence="3 4" key="1">
    <citation type="submission" date="2019-09" db="EMBL/GenBank/DDBJ databases">
        <title>FDA dAtabase for Regulatory Grade micrObial Sequences (FDA-ARGOS): Supporting development and validation of Infectious Disease Dx tests.</title>
        <authorList>
            <person name="Sciortino C."/>
            <person name="Tallon L."/>
            <person name="Sadzewicz L."/>
            <person name="Vavikolanu K."/>
            <person name="Mehta A."/>
            <person name="Aluvathingal J."/>
            <person name="Nadendla S."/>
            <person name="Nandy P."/>
            <person name="Geyer C."/>
            <person name="Yan Y."/>
            <person name="Sichtig H."/>
        </authorList>
    </citation>
    <scope>NUCLEOTIDE SEQUENCE [LARGE SCALE GENOMIC DNA]</scope>
    <source>
        <strain evidence="3 4">FDAARGOS_640</strain>
    </source>
</reference>
<accession>A0ABX6A6Z9</accession>
<dbReference type="Proteomes" id="UP000323865">
    <property type="component" value="Chromosome"/>
</dbReference>